<evidence type="ECO:0000256" key="4">
    <source>
        <dbReference type="ARBA" id="ARBA00022485"/>
    </source>
</evidence>
<keyword evidence="6" id="KW-0808">Transferase</keyword>
<dbReference type="InterPro" id="IPR007197">
    <property type="entry name" value="rSAM"/>
</dbReference>
<dbReference type="OrthoDB" id="10265243at2759"/>
<evidence type="ECO:0000256" key="1">
    <source>
        <dbReference type="ARBA" id="ARBA00001966"/>
    </source>
</evidence>
<dbReference type="InterPro" id="IPR032432">
    <property type="entry name" value="Radical_SAM_C"/>
</dbReference>
<dbReference type="Pfam" id="PF16199">
    <property type="entry name" value="Radical_SAM_C"/>
    <property type="match status" value="1"/>
</dbReference>
<dbReference type="Gene3D" id="3.30.750.200">
    <property type="match status" value="1"/>
</dbReference>
<evidence type="ECO:0000313" key="17">
    <source>
        <dbReference type="EMBL" id="GBG32423.1"/>
    </source>
</evidence>
<evidence type="ECO:0000313" key="18">
    <source>
        <dbReference type="Proteomes" id="UP000241890"/>
    </source>
</evidence>
<keyword evidence="18" id="KW-1185">Reference proteome</keyword>
<dbReference type="GO" id="GO:0005737">
    <property type="term" value="C:cytoplasm"/>
    <property type="evidence" value="ECO:0007669"/>
    <property type="project" value="TreeGrafter"/>
</dbReference>
<keyword evidence="9" id="KW-0479">Metal-binding</keyword>
<name>A0A2R5GUU8_9STRA</name>
<dbReference type="InterPro" id="IPR016181">
    <property type="entry name" value="Acyl_CoA_acyltransferase"/>
</dbReference>
<sequence>MASDAVPGRIAWQAGGAAQENVGECELWYENHDLEDIFRRTDGLVNADEWPTVESVLREVIAIVERVESGNGDANIDETLSRKDRHHLGLADESTLESFNTLFVPVLHNSRANLRKAKLLHAYRAMVTEGKLNRCEVVERVLITKKSKSDSGVLVITVLTSPYPDVDGEKQRFSCAYNCYYCPNQPGQPRSYLRDEPAVLRANQNGFDPVLQFTDRAHILMQNGHPCDKVELLVLGGTWSSYPLQYQEAFCRDLFYAANTLSCRPEHRRPRRSLADEQRENEDALCKIIGLTLETRPDCVDNDELRRLRRYGCTRVQIGLQSTDDAILAKINRGCTCADAKRSIRLLKDAAFKIDVHLMPSLPGATPESDKVMFQEMLYNPDLQADQWKIYPCEVTPWTVISKWHERGEYAPYSDEDLAEVVIDLKSQIHPWIRLNRIVRDIPSTYILGGVCQTNWRQGLVNQMEARGLKCRCMRCREVRLQQGRFKDAVLRQRSYRGSDGTEHFLSFETPDEDTLFGFVRLRVPDQNPPPETAFPELNGGGVALVRELHVYGKLVPTRASKTEKVAKSSVAQHTGFGARLMAECERLALGARMTRIAVIAGVGTRSYYRRLGYRLEGEGSYLIKTITG</sequence>
<evidence type="ECO:0000256" key="7">
    <source>
        <dbReference type="ARBA" id="ARBA00022691"/>
    </source>
</evidence>
<dbReference type="PANTHER" id="PTHR11135">
    <property type="entry name" value="HISTONE ACETYLTRANSFERASE-RELATED"/>
    <property type="match status" value="1"/>
</dbReference>
<protein>
    <recommendedName>
        <fullName evidence="14">tRNA carboxymethyluridine synthase</fullName>
        <ecNumber evidence="14">2.3.1.311</ecNumber>
    </recommendedName>
</protein>
<comment type="catalytic activity">
    <reaction evidence="15">
        <text>uridine(34) in tRNA + acetyl-CoA + S-adenosyl-L-methionine + H2O = 5-(carboxymethyl)uridine(34) in tRNA + 5'-deoxyadenosine + L-methionine + CoA + 2 H(+)</text>
        <dbReference type="Rhea" id="RHEA:61020"/>
        <dbReference type="Rhea" id="RHEA-COMP:10407"/>
        <dbReference type="Rhea" id="RHEA-COMP:11727"/>
        <dbReference type="ChEBI" id="CHEBI:15377"/>
        <dbReference type="ChEBI" id="CHEBI:15378"/>
        <dbReference type="ChEBI" id="CHEBI:17319"/>
        <dbReference type="ChEBI" id="CHEBI:57287"/>
        <dbReference type="ChEBI" id="CHEBI:57288"/>
        <dbReference type="ChEBI" id="CHEBI:57844"/>
        <dbReference type="ChEBI" id="CHEBI:59789"/>
        <dbReference type="ChEBI" id="CHEBI:65315"/>
        <dbReference type="ChEBI" id="CHEBI:74882"/>
        <dbReference type="EC" id="2.3.1.311"/>
    </reaction>
    <physiologicalReaction direction="left-to-right" evidence="15">
        <dbReference type="Rhea" id="RHEA:61021"/>
    </physiologicalReaction>
</comment>
<dbReference type="Gene3D" id="3.40.630.30">
    <property type="match status" value="1"/>
</dbReference>
<keyword evidence="8" id="KW-0819">tRNA processing</keyword>
<dbReference type="EC" id="2.3.1.311" evidence="14"/>
<feature type="domain" description="Elp3/MiaA/NifB-like radical SAM core" evidence="16">
    <location>
        <begin position="154"/>
        <end position="424"/>
    </location>
</feature>
<dbReference type="EMBL" id="BEYU01000122">
    <property type="protein sequence ID" value="GBG32423.1"/>
    <property type="molecule type" value="Genomic_DNA"/>
</dbReference>
<keyword evidence="7" id="KW-0949">S-adenosyl-L-methionine</keyword>
<dbReference type="GO" id="GO:0106261">
    <property type="term" value="F:tRNA uridine(34) acetyltransferase activity"/>
    <property type="evidence" value="ECO:0007669"/>
    <property type="project" value="UniProtKB-EC"/>
</dbReference>
<keyword evidence="12" id="KW-0411">Iron-sulfur</keyword>
<dbReference type="AlphaFoldDB" id="A0A2R5GUU8"/>
<dbReference type="SMART" id="SM00729">
    <property type="entry name" value="Elp3"/>
    <property type="match status" value="1"/>
</dbReference>
<keyword evidence="13" id="KW-0012">Acyltransferase</keyword>
<dbReference type="UniPathway" id="UPA00988"/>
<evidence type="ECO:0000256" key="9">
    <source>
        <dbReference type="ARBA" id="ARBA00022723"/>
    </source>
</evidence>
<dbReference type="SUPFAM" id="SSF102114">
    <property type="entry name" value="Radical SAM enzymes"/>
    <property type="match status" value="1"/>
</dbReference>
<dbReference type="Pfam" id="PF04055">
    <property type="entry name" value="Radical_SAM"/>
    <property type="match status" value="1"/>
</dbReference>
<reference evidence="17 18" key="1">
    <citation type="submission" date="2017-12" db="EMBL/GenBank/DDBJ databases">
        <title>Sequencing, de novo assembly and annotation of complete genome of a new Thraustochytrid species, strain FCC1311.</title>
        <authorList>
            <person name="Sedici K."/>
            <person name="Godart F."/>
            <person name="Aiese Cigliano R."/>
            <person name="Sanseverino W."/>
            <person name="Barakat M."/>
            <person name="Ortet P."/>
            <person name="Marechal E."/>
            <person name="Cagnac O."/>
            <person name="Amato A."/>
        </authorList>
    </citation>
    <scope>NUCLEOTIDE SEQUENCE [LARGE SCALE GENOMIC DNA]</scope>
</reference>
<dbReference type="GO" id="GO:0000049">
    <property type="term" value="F:tRNA binding"/>
    <property type="evidence" value="ECO:0007669"/>
    <property type="project" value="UniProtKB-KW"/>
</dbReference>
<evidence type="ECO:0000256" key="10">
    <source>
        <dbReference type="ARBA" id="ARBA00022884"/>
    </source>
</evidence>
<dbReference type="SFLD" id="SFLDF00344">
    <property type="entry name" value="ELP3-like"/>
    <property type="match status" value="1"/>
</dbReference>
<evidence type="ECO:0000256" key="5">
    <source>
        <dbReference type="ARBA" id="ARBA00022555"/>
    </source>
</evidence>
<dbReference type="InterPro" id="IPR058240">
    <property type="entry name" value="rSAM_sf"/>
</dbReference>
<dbReference type="FunFam" id="3.80.30.20:FF:000011">
    <property type="entry name" value="Elongator complex"/>
    <property type="match status" value="1"/>
</dbReference>
<dbReference type="InterPro" id="IPR034687">
    <property type="entry name" value="ELP3-like"/>
</dbReference>
<evidence type="ECO:0000256" key="13">
    <source>
        <dbReference type="ARBA" id="ARBA00023315"/>
    </source>
</evidence>
<dbReference type="SUPFAM" id="SSF55729">
    <property type="entry name" value="Acyl-CoA N-acyltransferases (Nat)"/>
    <property type="match status" value="1"/>
</dbReference>
<evidence type="ECO:0000256" key="15">
    <source>
        <dbReference type="ARBA" id="ARBA00047372"/>
    </source>
</evidence>
<dbReference type="SFLD" id="SFLDG01086">
    <property type="entry name" value="elongater_protein-like"/>
    <property type="match status" value="1"/>
</dbReference>
<dbReference type="GO" id="GO:0033588">
    <property type="term" value="C:elongator holoenzyme complex"/>
    <property type="evidence" value="ECO:0007669"/>
    <property type="project" value="TreeGrafter"/>
</dbReference>
<dbReference type="InterPro" id="IPR006638">
    <property type="entry name" value="Elp3/MiaA/NifB-like_rSAM"/>
</dbReference>
<keyword evidence="11" id="KW-0408">Iron</keyword>
<evidence type="ECO:0000256" key="3">
    <source>
        <dbReference type="ARBA" id="ARBA00005494"/>
    </source>
</evidence>
<dbReference type="GO" id="GO:0051539">
    <property type="term" value="F:4 iron, 4 sulfur cluster binding"/>
    <property type="evidence" value="ECO:0007669"/>
    <property type="project" value="UniProtKB-KW"/>
</dbReference>
<dbReference type="GO" id="GO:0005634">
    <property type="term" value="C:nucleus"/>
    <property type="evidence" value="ECO:0007669"/>
    <property type="project" value="TreeGrafter"/>
</dbReference>
<comment type="similarity">
    <text evidence="3">Belongs to the ELP3 family.</text>
</comment>
<keyword evidence="10" id="KW-0694">RNA-binding</keyword>
<proteinExistence type="inferred from homology"/>
<evidence type="ECO:0000256" key="14">
    <source>
        <dbReference type="ARBA" id="ARBA00044771"/>
    </source>
</evidence>
<keyword evidence="5" id="KW-0820">tRNA-binding</keyword>
<organism evidence="17 18">
    <name type="scientific">Hondaea fermentalgiana</name>
    <dbReference type="NCBI Taxonomy" id="2315210"/>
    <lineage>
        <taxon>Eukaryota</taxon>
        <taxon>Sar</taxon>
        <taxon>Stramenopiles</taxon>
        <taxon>Bigyra</taxon>
        <taxon>Labyrinthulomycetes</taxon>
        <taxon>Thraustochytrida</taxon>
        <taxon>Thraustochytriidae</taxon>
        <taxon>Hondaea</taxon>
    </lineage>
</organism>
<dbReference type="GO" id="GO:0046872">
    <property type="term" value="F:metal ion binding"/>
    <property type="evidence" value="ECO:0007669"/>
    <property type="project" value="UniProtKB-KW"/>
</dbReference>
<dbReference type="PANTHER" id="PTHR11135:SF2">
    <property type="entry name" value="ELONGATOR COMPLEX PROTEIN 3"/>
    <property type="match status" value="1"/>
</dbReference>
<keyword evidence="4" id="KW-0004">4Fe-4S</keyword>
<dbReference type="CDD" id="cd01335">
    <property type="entry name" value="Radical_SAM"/>
    <property type="match status" value="1"/>
</dbReference>
<evidence type="ECO:0000256" key="6">
    <source>
        <dbReference type="ARBA" id="ARBA00022679"/>
    </source>
</evidence>
<evidence type="ECO:0000256" key="8">
    <source>
        <dbReference type="ARBA" id="ARBA00022694"/>
    </source>
</evidence>
<evidence type="ECO:0000259" key="16">
    <source>
        <dbReference type="SMART" id="SM00729"/>
    </source>
</evidence>
<dbReference type="NCBIfam" id="TIGR01211">
    <property type="entry name" value="ELP3"/>
    <property type="match status" value="1"/>
</dbReference>
<comment type="pathway">
    <text evidence="2">tRNA modification.</text>
</comment>
<dbReference type="InParanoid" id="A0A2R5GUU8"/>
<comment type="cofactor">
    <cofactor evidence="1">
        <name>[4Fe-4S] cluster</name>
        <dbReference type="ChEBI" id="CHEBI:49883"/>
    </cofactor>
</comment>
<dbReference type="GO" id="GO:0002926">
    <property type="term" value="P:tRNA wobble base 5-methoxycarbonylmethyl-2-thiouridinylation"/>
    <property type="evidence" value="ECO:0007669"/>
    <property type="project" value="TreeGrafter"/>
</dbReference>
<accession>A0A2R5GUU8</accession>
<dbReference type="InterPro" id="IPR039661">
    <property type="entry name" value="ELP3"/>
</dbReference>
<dbReference type="Proteomes" id="UP000241890">
    <property type="component" value="Unassembled WGS sequence"/>
</dbReference>
<dbReference type="SFLD" id="SFLDS00029">
    <property type="entry name" value="Radical_SAM"/>
    <property type="match status" value="1"/>
</dbReference>
<evidence type="ECO:0000256" key="12">
    <source>
        <dbReference type="ARBA" id="ARBA00023014"/>
    </source>
</evidence>
<evidence type="ECO:0000256" key="2">
    <source>
        <dbReference type="ARBA" id="ARBA00005217"/>
    </source>
</evidence>
<gene>
    <name evidence="17" type="ORF">FCC1311_086482</name>
</gene>
<evidence type="ECO:0000256" key="11">
    <source>
        <dbReference type="ARBA" id="ARBA00023004"/>
    </source>
</evidence>
<dbReference type="FunCoup" id="A0A2R5GUU8">
    <property type="interactions" value="369"/>
</dbReference>
<comment type="caution">
    <text evidence="17">The sequence shown here is derived from an EMBL/GenBank/DDBJ whole genome shotgun (WGS) entry which is preliminary data.</text>
</comment>